<dbReference type="EMBL" id="CP029479">
    <property type="protein sequence ID" value="AWM77307.1"/>
    <property type="molecule type" value="Genomic_DNA"/>
</dbReference>
<dbReference type="KEGG" id="phb:HYN04_05735"/>
<dbReference type="OrthoDB" id="9797882at2"/>
<dbReference type="GO" id="GO:0005829">
    <property type="term" value="C:cytosol"/>
    <property type="evidence" value="ECO:0007669"/>
    <property type="project" value="TreeGrafter"/>
</dbReference>
<dbReference type="InterPro" id="IPR001910">
    <property type="entry name" value="Inosine/uridine_hydrolase_dom"/>
</dbReference>
<proteinExistence type="predicted"/>
<name>A0A2Z3HNK6_9CAUL</name>
<dbReference type="PANTHER" id="PTHR12304:SF4">
    <property type="entry name" value="URIDINE NUCLEOSIDASE"/>
    <property type="match status" value="1"/>
</dbReference>
<keyword evidence="1 4" id="KW-0378">Hydrolase</keyword>
<dbReference type="PROSITE" id="PS01247">
    <property type="entry name" value="IUNH"/>
    <property type="match status" value="1"/>
</dbReference>
<feature type="domain" description="Inosine/uridine-preferring nucleoside hydrolase" evidence="3">
    <location>
        <begin position="6"/>
        <end position="303"/>
    </location>
</feature>
<dbReference type="Pfam" id="PF01156">
    <property type="entry name" value="IU_nuc_hydro"/>
    <property type="match status" value="1"/>
</dbReference>
<dbReference type="GO" id="GO:0008477">
    <property type="term" value="F:purine nucleosidase activity"/>
    <property type="evidence" value="ECO:0007669"/>
    <property type="project" value="TreeGrafter"/>
</dbReference>
<dbReference type="AlphaFoldDB" id="A0A2Z3HNK6"/>
<keyword evidence="5" id="KW-1185">Reference proteome</keyword>
<keyword evidence="2" id="KW-0326">Glycosidase</keyword>
<sequence length="314" mass="32699">MPGLPLIIDCDPGVDDTVALLLALAAPERLDVLAITTVAGNVGGDLTARNACLVREIAGRPDIPVHAGEARPLVRAPVAADHFHGPTGLGDLPVGQPLRGPEEEGAVDFLVRTLRARPAGEVTLAVTGPMTNLARALQTAPDIGPRIGRVVAMGGARREGGNITASAEYNIHADPHAADIVARSGVDLVLMGLDVTHQVTATEARRARIAGITNTPAKVASQLMAFSARTEVELGTGGPPPLHDPCVILWLLAPHLFTLRDCHLAIETESPLTLGHTAVEFRLGEQRAANARWATGADSDGAFDLICDLLGRGA</sequence>
<evidence type="ECO:0000259" key="3">
    <source>
        <dbReference type="Pfam" id="PF01156"/>
    </source>
</evidence>
<gene>
    <name evidence="4" type="ORF">HYN04_05735</name>
</gene>
<dbReference type="Gene3D" id="3.90.245.10">
    <property type="entry name" value="Ribonucleoside hydrolase-like"/>
    <property type="match status" value="1"/>
</dbReference>
<dbReference type="RefSeq" id="WP_110449874.1">
    <property type="nucleotide sequence ID" value="NZ_CP029479.1"/>
</dbReference>
<dbReference type="CDD" id="cd02651">
    <property type="entry name" value="nuc_hydro_IU_UC_XIUA"/>
    <property type="match status" value="1"/>
</dbReference>
<protein>
    <submittedName>
        <fullName evidence="4">Nucleoside hydrolase</fullName>
    </submittedName>
</protein>
<evidence type="ECO:0000256" key="2">
    <source>
        <dbReference type="ARBA" id="ARBA00023295"/>
    </source>
</evidence>
<dbReference type="SUPFAM" id="SSF53590">
    <property type="entry name" value="Nucleoside hydrolase"/>
    <property type="match status" value="1"/>
</dbReference>
<accession>A0A2Z3HNK6</accession>
<dbReference type="InterPro" id="IPR023186">
    <property type="entry name" value="IUNH"/>
</dbReference>
<dbReference type="Proteomes" id="UP000247763">
    <property type="component" value="Chromosome"/>
</dbReference>
<dbReference type="GO" id="GO:0045437">
    <property type="term" value="F:uridine nucleosidase activity"/>
    <property type="evidence" value="ECO:0007669"/>
    <property type="project" value="UniProtKB-ARBA"/>
</dbReference>
<evidence type="ECO:0000313" key="5">
    <source>
        <dbReference type="Proteomes" id="UP000247763"/>
    </source>
</evidence>
<evidence type="ECO:0000256" key="1">
    <source>
        <dbReference type="ARBA" id="ARBA00022801"/>
    </source>
</evidence>
<evidence type="ECO:0000313" key="4">
    <source>
        <dbReference type="EMBL" id="AWM77307.1"/>
    </source>
</evidence>
<reference evidence="5" key="1">
    <citation type="submission" date="2018-05" db="EMBL/GenBank/DDBJ databases">
        <title>Genome sequencing of Phenylobacterium sp. HYN0004.</title>
        <authorList>
            <person name="Yi H."/>
            <person name="Baek C."/>
        </authorList>
    </citation>
    <scope>NUCLEOTIDE SEQUENCE [LARGE SCALE GENOMIC DNA]</scope>
    <source>
        <strain evidence="5">HYN0004</strain>
    </source>
</reference>
<dbReference type="GO" id="GO:0006152">
    <property type="term" value="P:purine nucleoside catabolic process"/>
    <property type="evidence" value="ECO:0007669"/>
    <property type="project" value="TreeGrafter"/>
</dbReference>
<dbReference type="InterPro" id="IPR036452">
    <property type="entry name" value="Ribo_hydro-like"/>
</dbReference>
<organism evidence="4 5">
    <name type="scientific">Phenylobacterium parvum</name>
    <dbReference type="NCBI Taxonomy" id="2201350"/>
    <lineage>
        <taxon>Bacteria</taxon>
        <taxon>Pseudomonadati</taxon>
        <taxon>Pseudomonadota</taxon>
        <taxon>Alphaproteobacteria</taxon>
        <taxon>Caulobacterales</taxon>
        <taxon>Caulobacteraceae</taxon>
        <taxon>Phenylobacterium</taxon>
    </lineage>
</organism>
<dbReference type="InterPro" id="IPR015910">
    <property type="entry name" value="I/U_nuclsd_hydro_CS"/>
</dbReference>
<dbReference type="PANTHER" id="PTHR12304">
    <property type="entry name" value="INOSINE-URIDINE PREFERRING NUCLEOSIDE HYDROLASE"/>
    <property type="match status" value="1"/>
</dbReference>